<accession>A0A160DSH1</accession>
<evidence type="ECO:0000256" key="1">
    <source>
        <dbReference type="SAM" id="MobiDB-lite"/>
    </source>
</evidence>
<organism evidence="2 3">
    <name type="scientific">Dokdonella koreensis DS-123</name>
    <dbReference type="NCBI Taxonomy" id="1300342"/>
    <lineage>
        <taxon>Bacteria</taxon>
        <taxon>Pseudomonadati</taxon>
        <taxon>Pseudomonadota</taxon>
        <taxon>Gammaproteobacteria</taxon>
        <taxon>Lysobacterales</taxon>
        <taxon>Rhodanobacteraceae</taxon>
        <taxon>Dokdonella</taxon>
    </lineage>
</organism>
<reference evidence="2 3" key="1">
    <citation type="submission" date="2016-04" db="EMBL/GenBank/DDBJ databases">
        <title>Complete genome sequence of Dokdonella koreensis DS-123T.</title>
        <authorList>
            <person name="Kim J.F."/>
            <person name="Lee H."/>
            <person name="Kwak M.-J."/>
        </authorList>
    </citation>
    <scope>NUCLEOTIDE SEQUENCE [LARGE SCALE GENOMIC DNA]</scope>
    <source>
        <strain evidence="2 3">DS-123</strain>
    </source>
</reference>
<dbReference type="EMBL" id="CP015249">
    <property type="protein sequence ID" value="ANB17248.1"/>
    <property type="molecule type" value="Genomic_DNA"/>
</dbReference>
<gene>
    <name evidence="2" type="ORF">I596_1218</name>
</gene>
<feature type="region of interest" description="Disordered" evidence="1">
    <location>
        <begin position="1"/>
        <end position="50"/>
    </location>
</feature>
<evidence type="ECO:0000313" key="2">
    <source>
        <dbReference type="EMBL" id="ANB17248.1"/>
    </source>
</evidence>
<dbReference type="AlphaFoldDB" id="A0A160DSH1"/>
<name>A0A160DSH1_9GAMM</name>
<dbReference type="Proteomes" id="UP000076830">
    <property type="component" value="Chromosome"/>
</dbReference>
<proteinExistence type="predicted"/>
<dbReference type="STRING" id="1300342.I596_1218"/>
<keyword evidence="3" id="KW-1185">Reference proteome</keyword>
<feature type="compositionally biased region" description="Basic residues" evidence="1">
    <location>
        <begin position="1"/>
        <end position="10"/>
    </location>
</feature>
<dbReference type="KEGG" id="dko:I596_1218"/>
<evidence type="ECO:0000313" key="3">
    <source>
        <dbReference type="Proteomes" id="UP000076830"/>
    </source>
</evidence>
<protein>
    <submittedName>
        <fullName evidence="2">Uncharacterized protein</fullName>
    </submittedName>
</protein>
<sequence length="85" mass="9173">MILAGHRARHAGALYKNPGSKPGWGQNEGVSSTFRPSGVGPTGTSGRNWRRSLRNRVGVEFLPGQASISARGRRSGAFRRAERLT</sequence>